<feature type="region of interest" description="Disordered" evidence="1">
    <location>
        <begin position="1"/>
        <end position="20"/>
    </location>
</feature>
<sequence>EYVLQDANKRSADLPASGLFKPAPEPLPNYGEGRIRQYNIDIHLMVVLNGMERRLHDFIRLGNEAGLQFERVWDFGDMGAVEYRLPENRVHVRAKL</sequence>
<evidence type="ECO:0000256" key="1">
    <source>
        <dbReference type="SAM" id="MobiDB-lite"/>
    </source>
</evidence>
<dbReference type="AlphaFoldDB" id="A0A0C9X2X9"/>
<accession>A0A0C9X2X9</accession>
<dbReference type="InterPro" id="IPR029063">
    <property type="entry name" value="SAM-dependent_MTases_sf"/>
</dbReference>
<proteinExistence type="predicted"/>
<evidence type="ECO:0000313" key="3">
    <source>
        <dbReference type="Proteomes" id="UP000054477"/>
    </source>
</evidence>
<dbReference type="EMBL" id="KN838647">
    <property type="protein sequence ID" value="KIJ99420.1"/>
    <property type="molecule type" value="Genomic_DNA"/>
</dbReference>
<dbReference type="HOGENOM" id="CLU_2347061_0_0_1"/>
<evidence type="ECO:0000313" key="2">
    <source>
        <dbReference type="EMBL" id="KIJ99420.1"/>
    </source>
</evidence>
<gene>
    <name evidence="2" type="ORF">K443DRAFT_102209</name>
</gene>
<name>A0A0C9X2X9_9AGAR</name>
<feature type="non-terminal residue" evidence="2">
    <location>
        <position position="1"/>
    </location>
</feature>
<organism evidence="2 3">
    <name type="scientific">Laccaria amethystina LaAM-08-1</name>
    <dbReference type="NCBI Taxonomy" id="1095629"/>
    <lineage>
        <taxon>Eukaryota</taxon>
        <taxon>Fungi</taxon>
        <taxon>Dikarya</taxon>
        <taxon>Basidiomycota</taxon>
        <taxon>Agaricomycotina</taxon>
        <taxon>Agaricomycetes</taxon>
        <taxon>Agaricomycetidae</taxon>
        <taxon>Agaricales</taxon>
        <taxon>Agaricineae</taxon>
        <taxon>Hydnangiaceae</taxon>
        <taxon>Laccaria</taxon>
    </lineage>
</organism>
<reference evidence="3" key="2">
    <citation type="submission" date="2015-01" db="EMBL/GenBank/DDBJ databases">
        <title>Evolutionary Origins and Diversification of the Mycorrhizal Mutualists.</title>
        <authorList>
            <consortium name="DOE Joint Genome Institute"/>
            <consortium name="Mycorrhizal Genomics Consortium"/>
            <person name="Kohler A."/>
            <person name="Kuo A."/>
            <person name="Nagy L.G."/>
            <person name="Floudas D."/>
            <person name="Copeland A."/>
            <person name="Barry K.W."/>
            <person name="Cichocki N."/>
            <person name="Veneault-Fourrey C."/>
            <person name="LaButti K."/>
            <person name="Lindquist E.A."/>
            <person name="Lipzen A."/>
            <person name="Lundell T."/>
            <person name="Morin E."/>
            <person name="Murat C."/>
            <person name="Riley R."/>
            <person name="Ohm R."/>
            <person name="Sun H."/>
            <person name="Tunlid A."/>
            <person name="Henrissat B."/>
            <person name="Grigoriev I.V."/>
            <person name="Hibbett D.S."/>
            <person name="Martin F."/>
        </authorList>
    </citation>
    <scope>NUCLEOTIDE SEQUENCE [LARGE SCALE GENOMIC DNA]</scope>
    <source>
        <strain evidence="3">LaAM-08-1</strain>
    </source>
</reference>
<reference evidence="2 3" key="1">
    <citation type="submission" date="2014-04" db="EMBL/GenBank/DDBJ databases">
        <authorList>
            <consortium name="DOE Joint Genome Institute"/>
            <person name="Kuo A."/>
            <person name="Kohler A."/>
            <person name="Nagy L.G."/>
            <person name="Floudas D."/>
            <person name="Copeland A."/>
            <person name="Barry K.W."/>
            <person name="Cichocki N."/>
            <person name="Veneault-Fourrey C."/>
            <person name="LaButti K."/>
            <person name="Lindquist E.A."/>
            <person name="Lipzen A."/>
            <person name="Lundell T."/>
            <person name="Morin E."/>
            <person name="Murat C."/>
            <person name="Sun H."/>
            <person name="Tunlid A."/>
            <person name="Henrissat B."/>
            <person name="Grigoriev I.V."/>
            <person name="Hibbett D.S."/>
            <person name="Martin F."/>
            <person name="Nordberg H.P."/>
            <person name="Cantor M.N."/>
            <person name="Hua S.X."/>
        </authorList>
    </citation>
    <scope>NUCLEOTIDE SEQUENCE [LARGE SCALE GENOMIC DNA]</scope>
    <source>
        <strain evidence="2 3">LaAM-08-1</strain>
    </source>
</reference>
<keyword evidence="3" id="KW-1185">Reference proteome</keyword>
<protein>
    <submittedName>
        <fullName evidence="2">Uncharacterized protein</fullName>
    </submittedName>
</protein>
<dbReference type="OrthoDB" id="1606438at2759"/>
<dbReference type="Proteomes" id="UP000054477">
    <property type="component" value="Unassembled WGS sequence"/>
</dbReference>
<dbReference type="Gene3D" id="3.40.50.150">
    <property type="entry name" value="Vaccinia Virus protein VP39"/>
    <property type="match status" value="1"/>
</dbReference>